<evidence type="ECO:0000313" key="8">
    <source>
        <dbReference type="EMBL" id="MDG2991931.1"/>
    </source>
</evidence>
<keyword evidence="4" id="KW-0255">Endonuclease</keyword>
<evidence type="ECO:0000256" key="5">
    <source>
        <dbReference type="ARBA" id="ARBA00022801"/>
    </source>
</evidence>
<dbReference type="Pfam" id="PF07927">
    <property type="entry name" value="HicA_toxin"/>
    <property type="match status" value="1"/>
</dbReference>
<keyword evidence="3" id="KW-0540">Nuclease</keyword>
<dbReference type="Gene3D" id="3.30.920.30">
    <property type="entry name" value="Hypothetical protein"/>
    <property type="match status" value="1"/>
</dbReference>
<evidence type="ECO:0000256" key="6">
    <source>
        <dbReference type="ARBA" id="ARBA00022884"/>
    </source>
</evidence>
<gene>
    <name evidence="8" type="ORF">L3556_13460</name>
</gene>
<dbReference type="InterPro" id="IPR012933">
    <property type="entry name" value="HicA_mRNA_interferase"/>
</dbReference>
<organism evidence="8 9">
    <name type="scientific">Candidatus Synechococcus calcipolaris G9</name>
    <dbReference type="NCBI Taxonomy" id="1497997"/>
    <lineage>
        <taxon>Bacteria</taxon>
        <taxon>Bacillati</taxon>
        <taxon>Cyanobacteriota</taxon>
        <taxon>Cyanophyceae</taxon>
        <taxon>Synechococcales</taxon>
        <taxon>Synechococcaceae</taxon>
        <taxon>Synechococcus</taxon>
    </lineage>
</organism>
<evidence type="ECO:0000313" key="9">
    <source>
        <dbReference type="Proteomes" id="UP001154265"/>
    </source>
</evidence>
<evidence type="ECO:0000256" key="2">
    <source>
        <dbReference type="ARBA" id="ARBA00022649"/>
    </source>
</evidence>
<dbReference type="Proteomes" id="UP001154265">
    <property type="component" value="Unassembled WGS sequence"/>
</dbReference>
<evidence type="ECO:0000256" key="1">
    <source>
        <dbReference type="ARBA" id="ARBA00006620"/>
    </source>
</evidence>
<reference evidence="8" key="1">
    <citation type="journal article" date="2022" name="Genome Biol. Evol.">
        <title>A New Gene Family Diagnostic for Intracellular Biomineralization of Amorphous Ca Carbonates by Cyanobacteria.</title>
        <authorList>
            <person name="Benzerara K."/>
            <person name="Duprat E."/>
            <person name="Bitard-Feildel T."/>
            <person name="Caumes G."/>
            <person name="Cassier-Chauvat C."/>
            <person name="Chauvat F."/>
            <person name="Dezi M."/>
            <person name="Diop S.I."/>
            <person name="Gaschignard G."/>
            <person name="Gorgen S."/>
            <person name="Gugger M."/>
            <person name="Lopez-Garcia P."/>
            <person name="Millet M."/>
            <person name="Skouri-Panet F."/>
            <person name="Moreira D."/>
            <person name="Callebaut I."/>
        </authorList>
    </citation>
    <scope>NUCLEOTIDE SEQUENCE</scope>
    <source>
        <strain evidence="8">G9</strain>
    </source>
</reference>
<dbReference type="EMBL" id="JAKKUT010000006">
    <property type="protein sequence ID" value="MDG2991931.1"/>
    <property type="molecule type" value="Genomic_DNA"/>
</dbReference>
<reference evidence="8" key="2">
    <citation type="submission" date="2022-01" db="EMBL/GenBank/DDBJ databases">
        <authorList>
            <person name="Zivanovic Y."/>
            <person name="Moreira D."/>
            <person name="Lopez-Garcia P."/>
        </authorList>
    </citation>
    <scope>NUCLEOTIDE SEQUENCE</scope>
    <source>
        <strain evidence="8">G9</strain>
    </source>
</reference>
<evidence type="ECO:0000256" key="3">
    <source>
        <dbReference type="ARBA" id="ARBA00022722"/>
    </source>
</evidence>
<evidence type="ECO:0000256" key="4">
    <source>
        <dbReference type="ARBA" id="ARBA00022759"/>
    </source>
</evidence>
<keyword evidence="5" id="KW-0378">Hydrolase</keyword>
<protein>
    <submittedName>
        <fullName evidence="8">Type II toxin-antitoxin system HicA family toxin</fullName>
    </submittedName>
</protein>
<comment type="similarity">
    <text evidence="1">Belongs to the HicA mRNA interferase family.</text>
</comment>
<keyword evidence="7" id="KW-0346">Stress response</keyword>
<name>A0ABT6F253_9SYNE</name>
<dbReference type="SUPFAM" id="SSF54786">
    <property type="entry name" value="YcfA/nrd intein domain"/>
    <property type="match status" value="1"/>
</dbReference>
<dbReference type="InterPro" id="IPR038570">
    <property type="entry name" value="HicA_sf"/>
</dbReference>
<keyword evidence="2" id="KW-1277">Toxin-antitoxin system</keyword>
<accession>A0ABT6F253</accession>
<keyword evidence="6" id="KW-0694">RNA-binding</keyword>
<evidence type="ECO:0000256" key="7">
    <source>
        <dbReference type="ARBA" id="ARBA00023016"/>
    </source>
</evidence>
<keyword evidence="9" id="KW-1185">Reference proteome</keyword>
<proteinExistence type="inferred from homology"/>
<sequence>MPRLKRLSGAEVVDILEQFGFQVYSQRGSHVKLRRVSTAHKETLTVPIHRQLDTGTCRSIYRQACRYIPETELFSYFYQ</sequence>
<comment type="caution">
    <text evidence="8">The sequence shown here is derived from an EMBL/GenBank/DDBJ whole genome shotgun (WGS) entry which is preliminary data.</text>
</comment>
<dbReference type="RefSeq" id="WP_277867861.1">
    <property type="nucleotide sequence ID" value="NZ_JAKKUT010000006.1"/>
</dbReference>